<dbReference type="GO" id="GO:0106300">
    <property type="term" value="P:protein-DNA covalent cross-linking repair"/>
    <property type="evidence" value="ECO:0007669"/>
    <property type="project" value="InterPro"/>
</dbReference>
<dbReference type="KEGG" id="ksn:43591334"/>
<evidence type="ECO:0000313" key="9">
    <source>
        <dbReference type="EMBL" id="WWD18830.1"/>
    </source>
</evidence>
<keyword evidence="6" id="KW-0238">DNA-binding</keyword>
<comment type="similarity">
    <text evidence="1">Belongs to the SOS response-associated peptidase family.</text>
</comment>
<gene>
    <name evidence="9" type="ORF">CI109_103285</name>
</gene>
<feature type="compositionally biased region" description="Basic residues" evidence="8">
    <location>
        <begin position="434"/>
        <end position="444"/>
    </location>
</feature>
<dbReference type="Gene3D" id="3.90.1680.10">
    <property type="entry name" value="SOS response associated peptidase-like"/>
    <property type="match status" value="1"/>
</dbReference>
<accession>A0AAJ8MVB9</accession>
<protein>
    <recommendedName>
        <fullName evidence="11">DUF159-domain-containing protein</fullName>
    </recommendedName>
</protein>
<keyword evidence="4" id="KW-0378">Hydrolase</keyword>
<keyword evidence="3" id="KW-0227">DNA damage</keyword>
<evidence type="ECO:0000256" key="3">
    <source>
        <dbReference type="ARBA" id="ARBA00022763"/>
    </source>
</evidence>
<evidence type="ECO:0000256" key="8">
    <source>
        <dbReference type="SAM" id="MobiDB-lite"/>
    </source>
</evidence>
<dbReference type="EMBL" id="CP144055">
    <property type="protein sequence ID" value="WWD18830.1"/>
    <property type="molecule type" value="Genomic_DNA"/>
</dbReference>
<evidence type="ECO:0000256" key="2">
    <source>
        <dbReference type="ARBA" id="ARBA00022670"/>
    </source>
</evidence>
<feature type="compositionally biased region" description="Polar residues" evidence="8">
    <location>
        <begin position="458"/>
        <end position="469"/>
    </location>
</feature>
<organism evidence="9 10">
    <name type="scientific">Kwoniella shandongensis</name>
    <dbReference type="NCBI Taxonomy" id="1734106"/>
    <lineage>
        <taxon>Eukaryota</taxon>
        <taxon>Fungi</taxon>
        <taxon>Dikarya</taxon>
        <taxon>Basidiomycota</taxon>
        <taxon>Agaricomycotina</taxon>
        <taxon>Tremellomycetes</taxon>
        <taxon>Tremellales</taxon>
        <taxon>Cryptococcaceae</taxon>
        <taxon>Kwoniella</taxon>
    </lineage>
</organism>
<dbReference type="GO" id="GO:0003697">
    <property type="term" value="F:single-stranded DNA binding"/>
    <property type="evidence" value="ECO:0007669"/>
    <property type="project" value="InterPro"/>
</dbReference>
<dbReference type="GO" id="GO:0006508">
    <property type="term" value="P:proteolysis"/>
    <property type="evidence" value="ECO:0007669"/>
    <property type="project" value="UniProtKB-KW"/>
</dbReference>
<dbReference type="Proteomes" id="UP000322225">
    <property type="component" value="Chromosome 5"/>
</dbReference>
<feature type="compositionally biased region" description="Polar residues" evidence="8">
    <location>
        <begin position="389"/>
        <end position="402"/>
    </location>
</feature>
<keyword evidence="5" id="KW-0190">Covalent protein-DNA linkage</keyword>
<name>A0AAJ8MVB9_9TREE</name>
<dbReference type="PANTHER" id="PTHR13604">
    <property type="entry name" value="DC12-RELATED"/>
    <property type="match status" value="1"/>
</dbReference>
<evidence type="ECO:0008006" key="11">
    <source>
        <dbReference type="Google" id="ProtNLM"/>
    </source>
</evidence>
<keyword evidence="2" id="KW-0645">Protease</keyword>
<reference evidence="9" key="1">
    <citation type="submission" date="2017-08" db="EMBL/GenBank/DDBJ databases">
        <authorList>
            <person name="Cuomo C."/>
            <person name="Billmyre B."/>
            <person name="Heitman J."/>
        </authorList>
    </citation>
    <scope>NUCLEOTIDE SEQUENCE</scope>
    <source>
        <strain evidence="9">CBS 12478</strain>
    </source>
</reference>
<evidence type="ECO:0000313" key="10">
    <source>
        <dbReference type="Proteomes" id="UP000322225"/>
    </source>
</evidence>
<proteinExistence type="inferred from homology"/>
<dbReference type="GeneID" id="43591334"/>
<dbReference type="RefSeq" id="XP_065823340.1">
    <property type="nucleotide sequence ID" value="XM_065967268.1"/>
</dbReference>
<feature type="compositionally biased region" description="Basic and acidic residues" evidence="8">
    <location>
        <begin position="319"/>
        <end position="328"/>
    </location>
</feature>
<feature type="compositionally biased region" description="Basic and acidic residues" evidence="8">
    <location>
        <begin position="353"/>
        <end position="387"/>
    </location>
</feature>
<feature type="compositionally biased region" description="Acidic residues" evidence="8">
    <location>
        <begin position="413"/>
        <end position="428"/>
    </location>
</feature>
<evidence type="ECO:0000256" key="6">
    <source>
        <dbReference type="ARBA" id="ARBA00023125"/>
    </source>
</evidence>
<dbReference type="GO" id="GO:0008233">
    <property type="term" value="F:peptidase activity"/>
    <property type="evidence" value="ECO:0007669"/>
    <property type="project" value="UniProtKB-KW"/>
</dbReference>
<dbReference type="Pfam" id="PF02586">
    <property type="entry name" value="SRAP"/>
    <property type="match status" value="1"/>
</dbReference>
<dbReference type="InterPro" id="IPR036590">
    <property type="entry name" value="SRAP-like"/>
</dbReference>
<dbReference type="PANTHER" id="PTHR13604:SF0">
    <property type="entry name" value="ABASIC SITE PROCESSING PROTEIN HMCES"/>
    <property type="match status" value="1"/>
</dbReference>
<feature type="region of interest" description="Disordered" evidence="8">
    <location>
        <begin position="287"/>
        <end position="475"/>
    </location>
</feature>
<dbReference type="GO" id="GO:0016829">
    <property type="term" value="F:lyase activity"/>
    <property type="evidence" value="ECO:0007669"/>
    <property type="project" value="UniProtKB-KW"/>
</dbReference>
<feature type="region of interest" description="Disordered" evidence="8">
    <location>
        <begin position="241"/>
        <end position="273"/>
    </location>
</feature>
<evidence type="ECO:0000256" key="5">
    <source>
        <dbReference type="ARBA" id="ARBA00023124"/>
    </source>
</evidence>
<reference evidence="9" key="2">
    <citation type="submission" date="2024-01" db="EMBL/GenBank/DDBJ databases">
        <title>Comparative genomics of Cryptococcus and Kwoniella reveals pathogenesis evolution and contrasting modes of karyotype evolution via chromosome fusion or intercentromeric recombination.</title>
        <authorList>
            <person name="Coelho M.A."/>
            <person name="David-Palma M."/>
            <person name="Shea T."/>
            <person name="Bowers K."/>
            <person name="McGinley-Smith S."/>
            <person name="Mohammad A.W."/>
            <person name="Gnirke A."/>
            <person name="Yurkov A.M."/>
            <person name="Nowrousian M."/>
            <person name="Sun S."/>
            <person name="Cuomo C.A."/>
            <person name="Heitman J."/>
        </authorList>
    </citation>
    <scope>NUCLEOTIDE SEQUENCE</scope>
    <source>
        <strain evidence="9">CBS 12478</strain>
    </source>
</reference>
<evidence type="ECO:0000256" key="4">
    <source>
        <dbReference type="ARBA" id="ARBA00022801"/>
    </source>
</evidence>
<sequence length="475" mass="53145">MCGRYALALSNEELYDSLENSLPRLFRRRGRPRWERQQDHHATYNIAPRSRGTVIRRDPEDSNEVIIETMQWGLIPHWTKYPPSGPMNTINARSEGILDASSGGMWHALKGHKRCIVPAQGYYEWQKKSNSKIAHFTRLPLTENTTVANPPLLFFAGLFDTVKYVSPVESRFQPSVDSTDKREPYPTGNPLPLSTFTILTTEPAKDLRWLHDRMPCILTTGEEISRWLDLGEVKGWEEGKGGTGDLLKGKEGLDSYPVPPEVGKIGTNSPTYIQPVSERADGIKSFFSKQAPSPAKSKKEPTPIPTKSVKSEPISSTHKMKEELKEEAEGIETEIGPGDEEKGLGDDSNAPNVKEDQDVGDDNKSENKDEQAKEEPVFPSEKEERRTASVKTETQPSGNQHQTRSKRKLADTQPEEEVIAVDDGDDQEQDPKPVTKKGGKRTQVVRRNNEDTGKAQPAITSFFKSPTSAKKTRSK</sequence>
<keyword evidence="10" id="KW-1185">Reference proteome</keyword>
<dbReference type="InterPro" id="IPR003738">
    <property type="entry name" value="SRAP"/>
</dbReference>
<dbReference type="SUPFAM" id="SSF143081">
    <property type="entry name" value="BB1717-like"/>
    <property type="match status" value="1"/>
</dbReference>
<dbReference type="AlphaFoldDB" id="A0AAJ8MVB9"/>
<keyword evidence="7" id="KW-0456">Lyase</keyword>
<evidence type="ECO:0000256" key="7">
    <source>
        <dbReference type="ARBA" id="ARBA00023239"/>
    </source>
</evidence>
<evidence type="ECO:0000256" key="1">
    <source>
        <dbReference type="ARBA" id="ARBA00008136"/>
    </source>
</evidence>